<dbReference type="PANTHER" id="PTHR43617:SF20">
    <property type="entry name" value="N-ALPHA-ACETYLTRANSFERASE RIMI"/>
    <property type="match status" value="1"/>
</dbReference>
<proteinExistence type="predicted"/>
<dbReference type="InterPro" id="IPR050276">
    <property type="entry name" value="MshD_Acetyltransferase"/>
</dbReference>
<name>A0A2S2CVL1_9PROT</name>
<keyword evidence="3" id="KW-1185">Reference proteome</keyword>
<organism evidence="2 3">
    <name type="scientific">Azospirillum thermophilum</name>
    <dbReference type="NCBI Taxonomy" id="2202148"/>
    <lineage>
        <taxon>Bacteria</taxon>
        <taxon>Pseudomonadati</taxon>
        <taxon>Pseudomonadota</taxon>
        <taxon>Alphaproteobacteria</taxon>
        <taxon>Rhodospirillales</taxon>
        <taxon>Azospirillaceae</taxon>
        <taxon>Azospirillum</taxon>
    </lineage>
</organism>
<accession>A0A2S2CVL1</accession>
<dbReference type="OrthoDB" id="9127144at2"/>
<dbReference type="Pfam" id="PF00583">
    <property type="entry name" value="Acetyltransf_1"/>
    <property type="match status" value="1"/>
</dbReference>
<dbReference type="KEGG" id="azz:DEW08_20445"/>
<dbReference type="EMBL" id="CP029354">
    <property type="protein sequence ID" value="AWK88445.1"/>
    <property type="molecule type" value="Genomic_DNA"/>
</dbReference>
<dbReference type="PROSITE" id="PS51186">
    <property type="entry name" value="GNAT"/>
    <property type="match status" value="1"/>
</dbReference>
<gene>
    <name evidence="2" type="ORF">DEW08_20445</name>
</gene>
<dbReference type="InterPro" id="IPR016181">
    <property type="entry name" value="Acyl_CoA_acyltransferase"/>
</dbReference>
<evidence type="ECO:0000313" key="3">
    <source>
        <dbReference type="Proteomes" id="UP000245629"/>
    </source>
</evidence>
<feature type="domain" description="N-acetyltransferase" evidence="1">
    <location>
        <begin position="15"/>
        <end position="158"/>
    </location>
</feature>
<dbReference type="RefSeq" id="WP_109330730.1">
    <property type="nucleotide sequence ID" value="NZ_CP029354.1"/>
</dbReference>
<dbReference type="CDD" id="cd04301">
    <property type="entry name" value="NAT_SF"/>
    <property type="match status" value="1"/>
</dbReference>
<dbReference type="InterPro" id="IPR000182">
    <property type="entry name" value="GNAT_dom"/>
</dbReference>
<reference evidence="3" key="1">
    <citation type="submission" date="2018-05" db="EMBL/GenBank/DDBJ databases">
        <title>Azospirillum thermophila sp. nov., a novel isolated from hot spring.</title>
        <authorList>
            <person name="Zhao Z."/>
        </authorList>
    </citation>
    <scope>NUCLEOTIDE SEQUENCE [LARGE SCALE GENOMIC DNA]</scope>
    <source>
        <strain evidence="3">CFH 70021</strain>
    </source>
</reference>
<evidence type="ECO:0000313" key="2">
    <source>
        <dbReference type="EMBL" id="AWK88445.1"/>
    </source>
</evidence>
<dbReference type="SUPFAM" id="SSF55729">
    <property type="entry name" value="Acyl-CoA N-acyltransferases (Nat)"/>
    <property type="match status" value="1"/>
</dbReference>
<dbReference type="AlphaFoldDB" id="A0A2S2CVL1"/>
<dbReference type="Gene3D" id="3.40.630.30">
    <property type="match status" value="1"/>
</dbReference>
<dbReference type="PANTHER" id="PTHR43617">
    <property type="entry name" value="L-AMINO ACID N-ACETYLTRANSFERASE"/>
    <property type="match status" value="1"/>
</dbReference>
<dbReference type="GO" id="GO:0008999">
    <property type="term" value="F:protein-N-terminal-alanine acetyltransferase activity"/>
    <property type="evidence" value="ECO:0007669"/>
    <property type="project" value="TreeGrafter"/>
</dbReference>
<dbReference type="Proteomes" id="UP000245629">
    <property type="component" value="Chromosome 3"/>
</dbReference>
<sequence length="213" mass="23418">MPTVTAPGADKTPDLVFAKLQSPSDLLQFEIEEHQLDWFVPLPDIADELAAHRDRLGFVLQAGGEKVGFFVVTRDLRDRSCWWLSYFLLDRRRQGRGYGKAAFRAILTHLANREGCRRIRLQVTPGNDKARALYLRAGFDETGLVAGDGDDILELALDAGTGWIAGDEAGSLLSLAHRTGRSLGHHDGRGAPTRHFPGRRRAEALATAGPPLQ</sequence>
<protein>
    <recommendedName>
        <fullName evidence="1">N-acetyltransferase domain-containing protein</fullName>
    </recommendedName>
</protein>
<evidence type="ECO:0000259" key="1">
    <source>
        <dbReference type="PROSITE" id="PS51186"/>
    </source>
</evidence>